<protein>
    <submittedName>
        <fullName evidence="1">2'-5' RNA ligase</fullName>
    </submittedName>
</protein>
<dbReference type="OrthoDB" id="980044at2"/>
<proteinExistence type="predicted"/>
<dbReference type="InterPro" id="IPR009097">
    <property type="entry name" value="Cyclic_Pdiesterase"/>
</dbReference>
<evidence type="ECO:0000313" key="1">
    <source>
        <dbReference type="EMBL" id="TDS54009.1"/>
    </source>
</evidence>
<keyword evidence="2" id="KW-1185">Reference proteome</keyword>
<organism evidence="1 2">
    <name type="scientific">Myroides indicus</name>
    <dbReference type="NCBI Taxonomy" id="1323422"/>
    <lineage>
        <taxon>Bacteria</taxon>
        <taxon>Pseudomonadati</taxon>
        <taxon>Bacteroidota</taxon>
        <taxon>Flavobacteriia</taxon>
        <taxon>Flavobacteriales</taxon>
        <taxon>Flavobacteriaceae</taxon>
        <taxon>Myroides</taxon>
    </lineage>
</organism>
<keyword evidence="1" id="KW-0436">Ligase</keyword>
<gene>
    <name evidence="1" type="ORF">C8P70_12645</name>
</gene>
<reference evidence="1 2" key="1">
    <citation type="submission" date="2019-03" db="EMBL/GenBank/DDBJ databases">
        <title>Genomic Encyclopedia of Archaeal and Bacterial Type Strains, Phase II (KMG-II): from individual species to whole genera.</title>
        <authorList>
            <person name="Goeker M."/>
        </authorList>
    </citation>
    <scope>NUCLEOTIDE SEQUENCE [LARGE SCALE GENOMIC DNA]</scope>
    <source>
        <strain evidence="1 2">DSM 28213</strain>
    </source>
</reference>
<evidence type="ECO:0000313" key="2">
    <source>
        <dbReference type="Proteomes" id="UP000295215"/>
    </source>
</evidence>
<dbReference type="Gene3D" id="3.90.1140.10">
    <property type="entry name" value="Cyclic phosphodiesterase"/>
    <property type="match status" value="1"/>
</dbReference>
<accession>A0A4R7EV98</accession>
<name>A0A4R7EV98_9FLAO</name>
<comment type="caution">
    <text evidence="1">The sequence shown here is derived from an EMBL/GenBank/DDBJ whole genome shotgun (WGS) entry which is preliminary data.</text>
</comment>
<dbReference type="AlphaFoldDB" id="A0A4R7EV98"/>
<dbReference type="RefSeq" id="WP_133713371.1">
    <property type="nucleotide sequence ID" value="NZ_SOAG01000026.1"/>
</dbReference>
<dbReference type="Pfam" id="PF13563">
    <property type="entry name" value="2_5_RNA_ligase2"/>
    <property type="match status" value="1"/>
</dbReference>
<dbReference type="Proteomes" id="UP000295215">
    <property type="component" value="Unassembled WGS sequence"/>
</dbReference>
<dbReference type="GO" id="GO:0016874">
    <property type="term" value="F:ligase activity"/>
    <property type="evidence" value="ECO:0007669"/>
    <property type="project" value="UniProtKB-KW"/>
</dbReference>
<dbReference type="EMBL" id="SOAG01000026">
    <property type="protein sequence ID" value="TDS54009.1"/>
    <property type="molecule type" value="Genomic_DNA"/>
</dbReference>
<sequence>MSIRHKYSVCFQPDNGLVIQVQRMKIKLANKIGWYNSKNSLAHLTIAEFYASENEISRIENQITRCCNRFSPVDVRLQSFDTYSNGTFFLKVEEVSKLILKDFAQQIHNELQLKKAYKCTDPHLSIARKLNSEKIQQAVELLEAPALYFQCNQIALRKLNLKKKQFDIIALYPFLNQNDNRSKQMSLF</sequence>
<dbReference type="SUPFAM" id="SSF55144">
    <property type="entry name" value="LigT-like"/>
    <property type="match status" value="1"/>
</dbReference>